<accession>A0A7R9AD23</accession>
<dbReference type="GO" id="GO:0005737">
    <property type="term" value="C:cytoplasm"/>
    <property type="evidence" value="ECO:0007669"/>
    <property type="project" value="UniProtKB-SubCell"/>
</dbReference>
<feature type="disulfide bond" evidence="7">
    <location>
        <begin position="227"/>
        <end position="236"/>
    </location>
</feature>
<dbReference type="InterPro" id="IPR003598">
    <property type="entry name" value="Ig_sub2"/>
</dbReference>
<dbReference type="GO" id="GO:0005886">
    <property type="term" value="C:plasma membrane"/>
    <property type="evidence" value="ECO:0007669"/>
    <property type="project" value="TreeGrafter"/>
</dbReference>
<dbReference type="InterPro" id="IPR050958">
    <property type="entry name" value="Cell_Adh-Cytoskel_Orgn"/>
</dbReference>
<keyword evidence="3 7" id="KW-0245">EGF-like domain</keyword>
<evidence type="ECO:0000256" key="3">
    <source>
        <dbReference type="ARBA" id="ARBA00022536"/>
    </source>
</evidence>
<dbReference type="InterPro" id="IPR007110">
    <property type="entry name" value="Ig-like_dom"/>
</dbReference>
<dbReference type="SUPFAM" id="SSF57196">
    <property type="entry name" value="EGF/Laminin"/>
    <property type="match status" value="1"/>
</dbReference>
<keyword evidence="6" id="KW-0393">Immunoglobulin domain</keyword>
<dbReference type="GO" id="GO:0050808">
    <property type="term" value="P:synapse organization"/>
    <property type="evidence" value="ECO:0007669"/>
    <property type="project" value="TreeGrafter"/>
</dbReference>
<dbReference type="Gene3D" id="2.10.25.10">
    <property type="entry name" value="Laminin"/>
    <property type="match status" value="1"/>
</dbReference>
<evidence type="ECO:0000256" key="7">
    <source>
        <dbReference type="PROSITE-ProRule" id="PRU00076"/>
    </source>
</evidence>
<dbReference type="PROSITE" id="PS00022">
    <property type="entry name" value="EGF_1"/>
    <property type="match status" value="1"/>
</dbReference>
<dbReference type="SUPFAM" id="SSF48726">
    <property type="entry name" value="Immunoglobulin"/>
    <property type="match status" value="1"/>
</dbReference>
<dbReference type="EMBL" id="CAJPEV010003971">
    <property type="protein sequence ID" value="CAG0900911.1"/>
    <property type="molecule type" value="Genomic_DNA"/>
</dbReference>
<evidence type="ECO:0000256" key="4">
    <source>
        <dbReference type="ARBA" id="ARBA00022729"/>
    </source>
</evidence>
<gene>
    <name evidence="10" type="ORF">DSTB1V02_LOCUS11714</name>
</gene>
<feature type="domain" description="EGF-like" evidence="8">
    <location>
        <begin position="198"/>
        <end position="237"/>
    </location>
</feature>
<evidence type="ECO:0000256" key="1">
    <source>
        <dbReference type="ARBA" id="ARBA00004496"/>
    </source>
</evidence>
<dbReference type="Proteomes" id="UP000677054">
    <property type="component" value="Unassembled WGS sequence"/>
</dbReference>
<dbReference type="FunFam" id="2.10.25.10:FF:000118">
    <property type="entry name" value="protein delta homolog 2"/>
    <property type="match status" value="1"/>
</dbReference>
<dbReference type="CDD" id="cd00054">
    <property type="entry name" value="EGF_CA"/>
    <property type="match status" value="1"/>
</dbReference>
<evidence type="ECO:0000256" key="2">
    <source>
        <dbReference type="ARBA" id="ARBA00022490"/>
    </source>
</evidence>
<evidence type="ECO:0000256" key="5">
    <source>
        <dbReference type="ARBA" id="ARBA00023157"/>
    </source>
</evidence>
<dbReference type="PROSITE" id="PS50026">
    <property type="entry name" value="EGF_3"/>
    <property type="match status" value="1"/>
</dbReference>
<organism evidence="10">
    <name type="scientific">Darwinula stevensoni</name>
    <dbReference type="NCBI Taxonomy" id="69355"/>
    <lineage>
        <taxon>Eukaryota</taxon>
        <taxon>Metazoa</taxon>
        <taxon>Ecdysozoa</taxon>
        <taxon>Arthropoda</taxon>
        <taxon>Crustacea</taxon>
        <taxon>Oligostraca</taxon>
        <taxon>Ostracoda</taxon>
        <taxon>Podocopa</taxon>
        <taxon>Podocopida</taxon>
        <taxon>Darwinulocopina</taxon>
        <taxon>Darwinuloidea</taxon>
        <taxon>Darwinulidae</taxon>
        <taxon>Darwinula</taxon>
    </lineage>
</organism>
<comment type="caution">
    <text evidence="7">Lacks conserved residue(s) required for the propagation of feature annotation.</text>
</comment>
<dbReference type="SMART" id="SM00181">
    <property type="entry name" value="EGF"/>
    <property type="match status" value="1"/>
</dbReference>
<keyword evidence="11" id="KW-1185">Reference proteome</keyword>
<dbReference type="InterPro" id="IPR013098">
    <property type="entry name" value="Ig_I-set"/>
</dbReference>
<dbReference type="PROSITE" id="PS50835">
    <property type="entry name" value="IG_LIKE"/>
    <property type="match status" value="1"/>
</dbReference>
<reference evidence="10" key="1">
    <citation type="submission" date="2020-11" db="EMBL/GenBank/DDBJ databases">
        <authorList>
            <person name="Tran Van P."/>
        </authorList>
    </citation>
    <scope>NUCLEOTIDE SEQUENCE</scope>
</reference>
<evidence type="ECO:0000256" key="6">
    <source>
        <dbReference type="ARBA" id="ARBA00023319"/>
    </source>
</evidence>
<sequence>MGVKSPWKQHPFLARVLFLRETLTRLIRSIRQIRPSRGIATFAKQLVGEAKLIKGADTRLRLSRRSYRDIFRSLPPACEGNRLSHLRCAKAGKAAEARIQGTGKNVTVRVSKKLRLRCKTKGLPTPEITWYKDGRPLSSNKRIVITTKRRKSRLVIQKAAPKDSGTYECRAWNAFGPPSVSTTHVLVKGKLEPKNDSNESPCEVAHFCLNGGTCTYIKDIKEMMCTCPKGFKGSRCDSKDVTDARLASTLRNALAKTRLCIYRDNTVYPC</sequence>
<dbReference type="GO" id="GO:0043025">
    <property type="term" value="C:neuronal cell body"/>
    <property type="evidence" value="ECO:0007669"/>
    <property type="project" value="TreeGrafter"/>
</dbReference>
<dbReference type="InterPro" id="IPR036179">
    <property type="entry name" value="Ig-like_dom_sf"/>
</dbReference>
<keyword evidence="2" id="KW-0963">Cytoplasm</keyword>
<dbReference type="CDD" id="cd00096">
    <property type="entry name" value="Ig"/>
    <property type="match status" value="1"/>
</dbReference>
<dbReference type="GO" id="GO:0030424">
    <property type="term" value="C:axon"/>
    <property type="evidence" value="ECO:0007669"/>
    <property type="project" value="TreeGrafter"/>
</dbReference>
<feature type="disulfide bond" evidence="7">
    <location>
        <begin position="208"/>
        <end position="225"/>
    </location>
</feature>
<dbReference type="PANTHER" id="PTHR45080:SF8">
    <property type="entry name" value="IG-LIKE DOMAIN-CONTAINING PROTEIN"/>
    <property type="match status" value="1"/>
</dbReference>
<dbReference type="FunFam" id="2.60.40.10:FF:000425">
    <property type="entry name" value="Myosin light chain kinase"/>
    <property type="match status" value="1"/>
</dbReference>
<dbReference type="GO" id="GO:0008046">
    <property type="term" value="F:axon guidance receptor activity"/>
    <property type="evidence" value="ECO:0007669"/>
    <property type="project" value="TreeGrafter"/>
</dbReference>
<dbReference type="InterPro" id="IPR013783">
    <property type="entry name" value="Ig-like_fold"/>
</dbReference>
<keyword evidence="5 7" id="KW-1015">Disulfide bond</keyword>
<comment type="subcellular location">
    <subcellularLocation>
        <location evidence="1">Cytoplasm</location>
    </subcellularLocation>
</comment>
<dbReference type="PANTHER" id="PTHR45080">
    <property type="entry name" value="CONTACTIN 5"/>
    <property type="match status" value="1"/>
</dbReference>
<proteinExistence type="predicted"/>
<evidence type="ECO:0000313" key="11">
    <source>
        <dbReference type="Proteomes" id="UP000677054"/>
    </source>
</evidence>
<evidence type="ECO:0000259" key="8">
    <source>
        <dbReference type="PROSITE" id="PS50026"/>
    </source>
</evidence>
<evidence type="ECO:0000259" key="9">
    <source>
        <dbReference type="PROSITE" id="PS50835"/>
    </source>
</evidence>
<dbReference type="Gene3D" id="2.60.40.10">
    <property type="entry name" value="Immunoglobulins"/>
    <property type="match status" value="1"/>
</dbReference>
<name>A0A7R9AD23_9CRUS</name>
<dbReference type="EMBL" id="LR903488">
    <property type="protein sequence ID" value="CAD7251953.1"/>
    <property type="molecule type" value="Genomic_DNA"/>
</dbReference>
<dbReference type="Pfam" id="PF00008">
    <property type="entry name" value="EGF"/>
    <property type="match status" value="1"/>
</dbReference>
<evidence type="ECO:0008006" key="12">
    <source>
        <dbReference type="Google" id="ProtNLM"/>
    </source>
</evidence>
<dbReference type="PROSITE" id="PS01186">
    <property type="entry name" value="EGF_2"/>
    <property type="match status" value="1"/>
</dbReference>
<dbReference type="InterPro" id="IPR003599">
    <property type="entry name" value="Ig_sub"/>
</dbReference>
<protein>
    <recommendedName>
        <fullName evidence="12">Protein vein</fullName>
    </recommendedName>
</protein>
<dbReference type="SMART" id="SM00409">
    <property type="entry name" value="IG"/>
    <property type="match status" value="1"/>
</dbReference>
<evidence type="ECO:0000313" key="10">
    <source>
        <dbReference type="EMBL" id="CAD7251953.1"/>
    </source>
</evidence>
<dbReference type="OrthoDB" id="6374593at2759"/>
<dbReference type="InterPro" id="IPR000742">
    <property type="entry name" value="EGF"/>
</dbReference>
<dbReference type="Pfam" id="PF07679">
    <property type="entry name" value="I-set"/>
    <property type="match status" value="1"/>
</dbReference>
<dbReference type="GO" id="GO:0007156">
    <property type="term" value="P:homophilic cell adhesion via plasma membrane adhesion molecules"/>
    <property type="evidence" value="ECO:0007669"/>
    <property type="project" value="TreeGrafter"/>
</dbReference>
<keyword evidence="4" id="KW-0732">Signal</keyword>
<feature type="domain" description="Ig-like" evidence="9">
    <location>
        <begin position="97"/>
        <end position="181"/>
    </location>
</feature>
<dbReference type="SMART" id="SM00408">
    <property type="entry name" value="IGc2"/>
    <property type="match status" value="1"/>
</dbReference>
<dbReference type="AlphaFoldDB" id="A0A7R9AD23"/>